<sequence>LPNDALIAATCKYHGITRIATFDDDFRRVDFLEVITPG</sequence>
<feature type="non-terminal residue" evidence="2">
    <location>
        <position position="1"/>
    </location>
</feature>
<dbReference type="PANTHER" id="PTHR39677:SF4">
    <property type="entry name" value="RIBONUCLEASE VAPC6"/>
    <property type="match status" value="1"/>
</dbReference>
<dbReference type="AlphaFoldDB" id="A0A7C0X1I9"/>
<dbReference type="Gene3D" id="3.40.50.1010">
    <property type="entry name" value="5'-nuclease"/>
    <property type="match status" value="1"/>
</dbReference>
<protein>
    <submittedName>
        <fullName evidence="2">PIN domain-containing protein</fullName>
    </submittedName>
</protein>
<evidence type="ECO:0000259" key="1">
    <source>
        <dbReference type="Pfam" id="PF01850"/>
    </source>
</evidence>
<dbReference type="PANTHER" id="PTHR39677">
    <property type="entry name" value="RIBONUCLEASE VAPC6"/>
    <property type="match status" value="1"/>
</dbReference>
<evidence type="ECO:0000313" key="2">
    <source>
        <dbReference type="EMBL" id="HDM36545.1"/>
    </source>
</evidence>
<dbReference type="InterPro" id="IPR029060">
    <property type="entry name" value="PIN-like_dom_sf"/>
</dbReference>
<feature type="domain" description="PIN" evidence="1">
    <location>
        <begin position="2"/>
        <end position="32"/>
    </location>
</feature>
<dbReference type="EMBL" id="DQZR01000203">
    <property type="protein sequence ID" value="HDM36545.1"/>
    <property type="molecule type" value="Genomic_DNA"/>
</dbReference>
<proteinExistence type="predicted"/>
<dbReference type="SUPFAM" id="SSF88723">
    <property type="entry name" value="PIN domain-like"/>
    <property type="match status" value="1"/>
</dbReference>
<reference evidence="2" key="1">
    <citation type="journal article" date="2020" name="mSystems">
        <title>Genome- and Community-Level Interaction Insights into Carbon Utilization and Element Cycling Functions of Hydrothermarchaeota in Hydrothermal Sediment.</title>
        <authorList>
            <person name="Zhou Z."/>
            <person name="Liu Y."/>
            <person name="Xu W."/>
            <person name="Pan J."/>
            <person name="Luo Z.H."/>
            <person name="Li M."/>
        </authorList>
    </citation>
    <scope>NUCLEOTIDE SEQUENCE [LARGE SCALE GENOMIC DNA]</scope>
    <source>
        <strain evidence="2">HyVt-185</strain>
    </source>
</reference>
<name>A0A7C0X1I9_9EURY</name>
<dbReference type="InterPro" id="IPR002716">
    <property type="entry name" value="PIN_dom"/>
</dbReference>
<accession>A0A7C0X1I9</accession>
<gene>
    <name evidence="2" type="ORF">ENG09_04765</name>
</gene>
<comment type="caution">
    <text evidence="2">The sequence shown here is derived from an EMBL/GenBank/DDBJ whole genome shotgun (WGS) entry which is preliminary data.</text>
</comment>
<organism evidence="2">
    <name type="scientific">Candidatus Syntropharchaeum butanivorans</name>
    <dbReference type="NCBI Taxonomy" id="1839936"/>
    <lineage>
        <taxon>Archaea</taxon>
        <taxon>Methanobacteriati</taxon>
        <taxon>Methanobacteriota</taxon>
        <taxon>Stenosarchaea group</taxon>
        <taxon>Methanomicrobia</taxon>
        <taxon>Methanosarcinales</taxon>
        <taxon>ANME-2 cluster</taxon>
        <taxon>Candidatus Syntropharchaeum</taxon>
    </lineage>
</organism>
<dbReference type="Pfam" id="PF01850">
    <property type="entry name" value="PIN"/>
    <property type="match status" value="1"/>
</dbReference>
<dbReference type="Proteomes" id="UP000885863">
    <property type="component" value="Unassembled WGS sequence"/>
</dbReference>